<organism evidence="2 3">
    <name type="scientific">Planktothrix agardhii</name>
    <name type="common">Oscillatoria agardhii</name>
    <dbReference type="NCBI Taxonomy" id="1160"/>
    <lineage>
        <taxon>Bacteria</taxon>
        <taxon>Bacillati</taxon>
        <taxon>Cyanobacteriota</taxon>
        <taxon>Cyanophyceae</taxon>
        <taxon>Oscillatoriophycideae</taxon>
        <taxon>Oscillatoriales</taxon>
        <taxon>Microcoleaceae</taxon>
        <taxon>Planktothrix</taxon>
    </lineage>
</organism>
<evidence type="ECO:0000313" key="3">
    <source>
        <dbReference type="Proteomes" id="UP001153761"/>
    </source>
</evidence>
<reference evidence="2" key="1">
    <citation type="submission" date="2020-09" db="EMBL/GenBank/DDBJ databases">
        <authorList>
            <person name="Blom J."/>
        </authorList>
    </citation>
    <scope>NUCLEOTIDE SEQUENCE</scope>
    <source>
        <strain evidence="2">No.66</strain>
    </source>
</reference>
<evidence type="ECO:0000256" key="1">
    <source>
        <dbReference type="SAM" id="SignalP"/>
    </source>
</evidence>
<protein>
    <recommendedName>
        <fullName evidence="4">Spore coat protein U domain-containing protein</fullName>
    </recommendedName>
</protein>
<dbReference type="EMBL" id="LR882963">
    <property type="protein sequence ID" value="CAD5962354.1"/>
    <property type="molecule type" value="Genomic_DNA"/>
</dbReference>
<evidence type="ECO:0008006" key="4">
    <source>
        <dbReference type="Google" id="ProtNLM"/>
    </source>
</evidence>
<feature type="chain" id="PRO_5041993461" description="Spore coat protein U domain-containing protein" evidence="1">
    <location>
        <begin position="29"/>
        <end position="170"/>
    </location>
</feature>
<name>A0AAD1V7A6_PLAAG</name>
<gene>
    <name evidence="2" type="ORF">PANO66_03373</name>
</gene>
<feature type="signal peptide" evidence="1">
    <location>
        <begin position="1"/>
        <end position="28"/>
    </location>
</feature>
<proteinExistence type="predicted"/>
<dbReference type="Proteomes" id="UP001153761">
    <property type="component" value="Chromosome"/>
</dbReference>
<dbReference type="AlphaFoldDB" id="A0AAD1V7A6"/>
<sequence>MSLRHFFIASSLILAPITTLGFGSAAFANTATDSIILSGTVESQILIDATPTTNASALPMDQSNIVHIADLDITSNNPEGISIGASSTNNGKLKSINGDEIEYAIAIVNDNSGTPSTSATTSLSSFGQNVTGFDPETGLKSMDLYISYDVGGMPKQGTYTDTITITIMDN</sequence>
<evidence type="ECO:0000313" key="2">
    <source>
        <dbReference type="EMBL" id="CAD5962354.1"/>
    </source>
</evidence>
<keyword evidence="1" id="KW-0732">Signal</keyword>
<accession>A0AAD1V7A6</accession>
<dbReference type="RefSeq" id="WP_254032518.1">
    <property type="nucleotide sequence ID" value="NZ_LR882963.1"/>
</dbReference>